<dbReference type="PATRIC" id="fig|1227455.4.peg.2854"/>
<dbReference type="SUPFAM" id="SSF55961">
    <property type="entry name" value="Bet v1-like"/>
    <property type="match status" value="1"/>
</dbReference>
<proteinExistence type="predicted"/>
<keyword evidence="2" id="KW-1185">Reference proteome</keyword>
<organism evidence="1 2">
    <name type="scientific">Halococcus saccharolyticus DSM 5350</name>
    <dbReference type="NCBI Taxonomy" id="1227455"/>
    <lineage>
        <taxon>Archaea</taxon>
        <taxon>Methanobacteriati</taxon>
        <taxon>Methanobacteriota</taxon>
        <taxon>Stenosarchaea group</taxon>
        <taxon>Halobacteria</taxon>
        <taxon>Halobacteriales</taxon>
        <taxon>Halococcaceae</taxon>
        <taxon>Halococcus</taxon>
    </lineage>
</organism>
<dbReference type="Proteomes" id="UP000011669">
    <property type="component" value="Unassembled WGS sequence"/>
</dbReference>
<comment type="caution">
    <text evidence="1">The sequence shown here is derived from an EMBL/GenBank/DDBJ whole genome shotgun (WGS) entry which is preliminary data.</text>
</comment>
<name>M0MBF3_9EURY</name>
<protein>
    <recommendedName>
        <fullName evidence="3">Polyketide cyclase/dehydrase</fullName>
    </recommendedName>
</protein>
<evidence type="ECO:0008006" key="3">
    <source>
        <dbReference type="Google" id="ProtNLM"/>
    </source>
</evidence>
<sequence length="144" mass="15984">MTLNPSETRIGELSFERTPDGPRLVVSREVDAAPAVVWNLLTDTHCWPEWGPSIVGVACEERFVRAGTRGHVRTVGGLELPFHVTECTDRRWTWRVAGVPATGHRVEPLREGCRVAFEVPPLAAAYTLVCWRALATIDQLARNA</sequence>
<dbReference type="Gene3D" id="3.30.530.20">
    <property type="match status" value="1"/>
</dbReference>
<dbReference type="STRING" id="1227455.C449_14027"/>
<dbReference type="InParanoid" id="M0MBF3"/>
<dbReference type="Pfam" id="PF10604">
    <property type="entry name" value="Polyketide_cyc2"/>
    <property type="match status" value="1"/>
</dbReference>
<evidence type="ECO:0000313" key="2">
    <source>
        <dbReference type="Proteomes" id="UP000011669"/>
    </source>
</evidence>
<dbReference type="AlphaFoldDB" id="M0MBF3"/>
<reference evidence="1 2" key="1">
    <citation type="journal article" date="2014" name="PLoS Genet.">
        <title>Phylogenetically driven sequencing of extremely halophilic archaea reveals strategies for static and dynamic osmo-response.</title>
        <authorList>
            <person name="Becker E.A."/>
            <person name="Seitzer P.M."/>
            <person name="Tritt A."/>
            <person name="Larsen D."/>
            <person name="Krusor M."/>
            <person name="Yao A.I."/>
            <person name="Wu D."/>
            <person name="Madern D."/>
            <person name="Eisen J.A."/>
            <person name="Darling A.E."/>
            <person name="Facciotti M.T."/>
        </authorList>
    </citation>
    <scope>NUCLEOTIDE SEQUENCE [LARGE SCALE GENOMIC DNA]</scope>
    <source>
        <strain evidence="1 2">DSM 5350</strain>
    </source>
</reference>
<gene>
    <name evidence="1" type="ORF">C449_14027</name>
</gene>
<dbReference type="InterPro" id="IPR023393">
    <property type="entry name" value="START-like_dom_sf"/>
</dbReference>
<dbReference type="EMBL" id="AOMD01000030">
    <property type="protein sequence ID" value="EMA43102.1"/>
    <property type="molecule type" value="Genomic_DNA"/>
</dbReference>
<dbReference type="RefSeq" id="WP_006078662.1">
    <property type="nucleotide sequence ID" value="NZ_AOMD01000030.1"/>
</dbReference>
<evidence type="ECO:0000313" key="1">
    <source>
        <dbReference type="EMBL" id="EMA43102.1"/>
    </source>
</evidence>
<dbReference type="InterPro" id="IPR019587">
    <property type="entry name" value="Polyketide_cyclase/dehydratase"/>
</dbReference>
<accession>M0MBF3</accession>